<proteinExistence type="predicted"/>
<dbReference type="RefSeq" id="WP_215923012.1">
    <property type="nucleotide sequence ID" value="NZ_JAHKNI010000017.1"/>
</dbReference>
<organism evidence="1 2">
    <name type="scientific">Nocardia albiluteola</name>
    <dbReference type="NCBI Taxonomy" id="2842303"/>
    <lineage>
        <taxon>Bacteria</taxon>
        <taxon>Bacillati</taxon>
        <taxon>Actinomycetota</taxon>
        <taxon>Actinomycetes</taxon>
        <taxon>Mycobacteriales</taxon>
        <taxon>Nocardiaceae</taxon>
        <taxon>Nocardia</taxon>
    </lineage>
</organism>
<comment type="caution">
    <text evidence="1">The sequence shown here is derived from an EMBL/GenBank/DDBJ whole genome shotgun (WGS) entry which is preliminary data.</text>
</comment>
<evidence type="ECO:0000313" key="2">
    <source>
        <dbReference type="Proteomes" id="UP000733379"/>
    </source>
</evidence>
<name>A0ABS6B9W5_9NOCA</name>
<dbReference type="Proteomes" id="UP000733379">
    <property type="component" value="Unassembled WGS sequence"/>
</dbReference>
<evidence type="ECO:0000313" key="1">
    <source>
        <dbReference type="EMBL" id="MBU3066938.1"/>
    </source>
</evidence>
<accession>A0ABS6B9W5</accession>
<protein>
    <submittedName>
        <fullName evidence="1">Uncharacterized protein</fullName>
    </submittedName>
</protein>
<keyword evidence="2" id="KW-1185">Reference proteome</keyword>
<gene>
    <name evidence="1" type="ORF">KO481_36130</name>
</gene>
<dbReference type="EMBL" id="JAHKNI010000017">
    <property type="protein sequence ID" value="MBU3066938.1"/>
    <property type="molecule type" value="Genomic_DNA"/>
</dbReference>
<reference evidence="1 2" key="1">
    <citation type="submission" date="2021-06" db="EMBL/GenBank/DDBJ databases">
        <title>Actinomycetes sequencing.</title>
        <authorList>
            <person name="Shan Q."/>
        </authorList>
    </citation>
    <scope>NUCLEOTIDE SEQUENCE [LARGE SCALE GENOMIC DNA]</scope>
    <source>
        <strain evidence="1 2">NEAU-G5</strain>
    </source>
</reference>
<sequence length="53" mass="5879">MEHHDNHGYADIGEALSKPLSDVQIARHFPTLGIATVDSLPHVKGKLREYISL</sequence>